<protein>
    <recommendedName>
        <fullName evidence="4">PRTRC system protein E</fullName>
    </recommendedName>
</protein>
<evidence type="ECO:0000313" key="2">
    <source>
        <dbReference type="EMBL" id="PUE53907.1"/>
    </source>
</evidence>
<keyword evidence="3" id="KW-1185">Reference proteome</keyword>
<gene>
    <name evidence="2" type="ORF">B9Z37_04750</name>
</gene>
<dbReference type="AlphaFoldDB" id="A0A315FL44"/>
<name>A0A315FL44_9BURK</name>
<dbReference type="RefSeq" id="WP_108311915.1">
    <property type="nucleotide sequence ID" value="NZ_NESN01000002.1"/>
</dbReference>
<proteinExistence type="predicted"/>
<evidence type="ECO:0008006" key="4">
    <source>
        <dbReference type="Google" id="ProtNLM"/>
    </source>
</evidence>
<evidence type="ECO:0000313" key="3">
    <source>
        <dbReference type="Proteomes" id="UP000250790"/>
    </source>
</evidence>
<feature type="compositionally biased region" description="Polar residues" evidence="1">
    <location>
        <begin position="163"/>
        <end position="176"/>
    </location>
</feature>
<dbReference type="OrthoDB" id="8910679at2"/>
<accession>A0A315FL44</accession>
<reference evidence="2 3" key="1">
    <citation type="submission" date="2017-04" db="EMBL/GenBank/DDBJ databases">
        <title>Unexpected and diverse lifestyles within the genus Limnohabitans.</title>
        <authorList>
            <person name="Kasalicky V."/>
            <person name="Mehrshad M."/>
            <person name="Andrei S.-A."/>
            <person name="Salcher M."/>
            <person name="Kratochvilova H."/>
            <person name="Simek K."/>
            <person name="Ghai R."/>
        </authorList>
    </citation>
    <scope>NUCLEOTIDE SEQUENCE [LARGE SCALE GENOMIC DNA]</scope>
    <source>
        <strain evidence="2 3">II-B4</strain>
    </source>
</reference>
<sequence length="194" mass="20438">MSEEATNTESSEQVIKGRSVFLVETTPAGIAVQTALLTEDGKLLNAPAIFPDVEYAFTQVDELKRLISAHFSQAARLGAQVAAQQAQANAAPTDMVAENSPQTTVATSAVQTNDEEFDAETVSSVGRKALENVKKFVYSGLSQVSKIAQPSSTATPVPENTPHIETTTDASTTNGGRKTRSSKKAKSPDDSGAH</sequence>
<dbReference type="Proteomes" id="UP000250790">
    <property type="component" value="Unassembled WGS sequence"/>
</dbReference>
<comment type="caution">
    <text evidence="2">The sequence shown here is derived from an EMBL/GenBank/DDBJ whole genome shotgun (WGS) entry which is preliminary data.</text>
</comment>
<feature type="region of interest" description="Disordered" evidence="1">
    <location>
        <begin position="147"/>
        <end position="194"/>
    </location>
</feature>
<organism evidence="2 3">
    <name type="scientific">Limnohabitans parvus II-B4</name>
    <dbReference type="NCBI Taxonomy" id="1293052"/>
    <lineage>
        <taxon>Bacteria</taxon>
        <taxon>Pseudomonadati</taxon>
        <taxon>Pseudomonadota</taxon>
        <taxon>Betaproteobacteria</taxon>
        <taxon>Burkholderiales</taxon>
        <taxon>Comamonadaceae</taxon>
        <taxon>Limnohabitans</taxon>
    </lineage>
</organism>
<evidence type="ECO:0000256" key="1">
    <source>
        <dbReference type="SAM" id="MobiDB-lite"/>
    </source>
</evidence>
<dbReference type="EMBL" id="NESN01000002">
    <property type="protein sequence ID" value="PUE53907.1"/>
    <property type="molecule type" value="Genomic_DNA"/>
</dbReference>